<keyword evidence="5" id="KW-0472">Membrane</keyword>
<comment type="caution">
    <text evidence="6">The sequence shown here is derived from an EMBL/GenBank/DDBJ whole genome shotgun (WGS) entry which is preliminary data.</text>
</comment>
<evidence type="ECO:0000256" key="4">
    <source>
        <dbReference type="ARBA" id="ARBA00022989"/>
    </source>
</evidence>
<evidence type="ECO:0000256" key="3">
    <source>
        <dbReference type="ARBA" id="ARBA00022692"/>
    </source>
</evidence>
<evidence type="ECO:0000256" key="5">
    <source>
        <dbReference type="ARBA" id="ARBA00023136"/>
    </source>
</evidence>
<dbReference type="AlphaFoldDB" id="A0ABD5Z7G1"/>
<keyword evidence="4" id="KW-1133">Transmembrane helix</keyword>
<evidence type="ECO:0000256" key="1">
    <source>
        <dbReference type="ARBA" id="ARBA00004141"/>
    </source>
</evidence>
<proteinExistence type="predicted"/>
<keyword evidence="2" id="KW-1003">Cell membrane</keyword>
<dbReference type="InterPro" id="IPR051611">
    <property type="entry name" value="ECF_transporter_component"/>
</dbReference>
<name>A0ABD5Z7G1_9EURY</name>
<keyword evidence="3 6" id="KW-0812">Transmembrane</keyword>
<protein>
    <submittedName>
        <fullName evidence="6">Energy-coupling factor transporter transmembrane component T family protein</fullName>
    </submittedName>
</protein>
<dbReference type="Proteomes" id="UP001596447">
    <property type="component" value="Unassembled WGS sequence"/>
</dbReference>
<sequence>MLRYEPGETLGHTLDPRAKLVFQSGFAVAAFAHTTPRGLAVLTGVVALVLLACRLAPRTVVDEFGAVVPFLLAGPVIEALTLGPPWVVPGDAVAPTLAAYRTLLLLALATAYVRTTPVRESEAAVAWFVPGRAGRYLGVGTALVFRFLPVLQADVGRIRDAMRARLGTERPVHDRVRLVALGALQRAFRRADRLSLALRARCFAWNPTPPNLAFGRYDVAATAAGGVLAATAFL</sequence>
<comment type="subcellular location">
    <subcellularLocation>
        <location evidence="1">Membrane</location>
        <topology evidence="1">Multi-pass membrane protein</topology>
    </subcellularLocation>
</comment>
<evidence type="ECO:0000313" key="7">
    <source>
        <dbReference type="Proteomes" id="UP001596447"/>
    </source>
</evidence>
<dbReference type="EMBL" id="JBHTAR010000011">
    <property type="protein sequence ID" value="MFC7200978.1"/>
    <property type="molecule type" value="Genomic_DNA"/>
</dbReference>
<dbReference type="CDD" id="cd16914">
    <property type="entry name" value="EcfT"/>
    <property type="match status" value="1"/>
</dbReference>
<organism evidence="6 7">
    <name type="scientific">Halospeciosus flavus</name>
    <dbReference type="NCBI Taxonomy" id="3032283"/>
    <lineage>
        <taxon>Archaea</taxon>
        <taxon>Methanobacteriati</taxon>
        <taxon>Methanobacteriota</taxon>
        <taxon>Stenosarchaea group</taxon>
        <taxon>Halobacteria</taxon>
        <taxon>Halobacteriales</taxon>
        <taxon>Halobacteriaceae</taxon>
        <taxon>Halospeciosus</taxon>
    </lineage>
</organism>
<accession>A0ABD5Z7G1</accession>
<dbReference type="PANTHER" id="PTHR34857">
    <property type="entry name" value="SLL0384 PROTEIN"/>
    <property type="match status" value="1"/>
</dbReference>
<gene>
    <name evidence="6" type="ORF">ACFQJ9_16465</name>
</gene>
<dbReference type="PANTHER" id="PTHR34857:SF2">
    <property type="entry name" value="SLL0384 PROTEIN"/>
    <property type="match status" value="1"/>
</dbReference>
<dbReference type="GO" id="GO:0005886">
    <property type="term" value="C:plasma membrane"/>
    <property type="evidence" value="ECO:0007669"/>
    <property type="project" value="UniProtKB-ARBA"/>
</dbReference>
<evidence type="ECO:0000256" key="2">
    <source>
        <dbReference type="ARBA" id="ARBA00022475"/>
    </source>
</evidence>
<dbReference type="InterPro" id="IPR003339">
    <property type="entry name" value="ABC/ECF_trnsptr_transmembrane"/>
</dbReference>
<dbReference type="Pfam" id="PF02361">
    <property type="entry name" value="CbiQ"/>
    <property type="match status" value="1"/>
</dbReference>
<evidence type="ECO:0000313" key="6">
    <source>
        <dbReference type="EMBL" id="MFC7200978.1"/>
    </source>
</evidence>
<reference evidence="6 7" key="1">
    <citation type="journal article" date="2019" name="Int. J. Syst. Evol. Microbiol.">
        <title>The Global Catalogue of Microorganisms (GCM) 10K type strain sequencing project: providing services to taxonomists for standard genome sequencing and annotation.</title>
        <authorList>
            <consortium name="The Broad Institute Genomics Platform"/>
            <consortium name="The Broad Institute Genome Sequencing Center for Infectious Disease"/>
            <person name="Wu L."/>
            <person name="Ma J."/>
        </authorList>
    </citation>
    <scope>NUCLEOTIDE SEQUENCE [LARGE SCALE GENOMIC DNA]</scope>
    <source>
        <strain evidence="6 7">XZGYJ-43</strain>
    </source>
</reference>
<dbReference type="RefSeq" id="WP_279527737.1">
    <property type="nucleotide sequence ID" value="NZ_CP122312.1"/>
</dbReference>
<keyword evidence="7" id="KW-1185">Reference proteome</keyword>